<evidence type="ECO:0000313" key="6">
    <source>
        <dbReference type="Proteomes" id="UP000568380"/>
    </source>
</evidence>
<protein>
    <submittedName>
        <fullName evidence="5">DNA repair photolyase</fullName>
    </submittedName>
</protein>
<reference evidence="5 6" key="1">
    <citation type="submission" date="2020-08" db="EMBL/GenBank/DDBJ databases">
        <title>Genomic Encyclopedia of Type Strains, Phase IV (KMG-IV): sequencing the most valuable type-strain genomes for metagenomic binning, comparative biology and taxonomic classification.</title>
        <authorList>
            <person name="Goeker M."/>
        </authorList>
    </citation>
    <scope>NUCLEOTIDE SEQUENCE [LARGE SCALE GENOMIC DNA]</scope>
    <source>
        <strain evidence="5 6">DSM 45385</strain>
    </source>
</reference>
<keyword evidence="1" id="KW-0479">Metal-binding</keyword>
<proteinExistence type="predicted"/>
<keyword evidence="3" id="KW-0411">Iron-sulfur</keyword>
<dbReference type="Proteomes" id="UP000568380">
    <property type="component" value="Unassembled WGS sequence"/>
</dbReference>
<keyword evidence="6" id="KW-1185">Reference proteome</keyword>
<dbReference type="Pfam" id="PF04055">
    <property type="entry name" value="Radical_SAM"/>
    <property type="match status" value="1"/>
</dbReference>
<dbReference type="InterPro" id="IPR007197">
    <property type="entry name" value="rSAM"/>
</dbReference>
<keyword evidence="2" id="KW-0408">Iron</keyword>
<evidence type="ECO:0000313" key="5">
    <source>
        <dbReference type="EMBL" id="MBB5081643.1"/>
    </source>
</evidence>
<dbReference type="PANTHER" id="PTHR43432">
    <property type="entry name" value="SLR0285 PROTEIN"/>
    <property type="match status" value="1"/>
</dbReference>
<dbReference type="GO" id="GO:0016829">
    <property type="term" value="F:lyase activity"/>
    <property type="evidence" value="ECO:0007669"/>
    <property type="project" value="UniProtKB-KW"/>
</dbReference>
<evidence type="ECO:0000256" key="3">
    <source>
        <dbReference type="ARBA" id="ARBA00023014"/>
    </source>
</evidence>
<dbReference type="RefSeq" id="WP_221341237.1">
    <property type="nucleotide sequence ID" value="NZ_JACHIN010000011.1"/>
</dbReference>
<dbReference type="AlphaFoldDB" id="A0A7W8A8R8"/>
<dbReference type="SUPFAM" id="SSF102114">
    <property type="entry name" value="Radical SAM enzymes"/>
    <property type="match status" value="1"/>
</dbReference>
<dbReference type="Gene3D" id="3.80.30.30">
    <property type="match status" value="1"/>
</dbReference>
<dbReference type="GO" id="GO:0046872">
    <property type="term" value="F:metal ion binding"/>
    <property type="evidence" value="ECO:0007669"/>
    <property type="project" value="UniProtKB-KW"/>
</dbReference>
<keyword evidence="5" id="KW-0456">Lyase</keyword>
<dbReference type="InterPro" id="IPR040086">
    <property type="entry name" value="MJ0683-like"/>
</dbReference>
<name>A0A7W8A8R8_9ACTN</name>
<feature type="domain" description="Radical SAM core" evidence="4">
    <location>
        <begin position="59"/>
        <end position="219"/>
    </location>
</feature>
<comment type="caution">
    <text evidence="5">The sequence shown here is derived from an EMBL/GenBank/DDBJ whole genome shotgun (WGS) entry which is preliminary data.</text>
</comment>
<evidence type="ECO:0000259" key="4">
    <source>
        <dbReference type="Pfam" id="PF04055"/>
    </source>
</evidence>
<organism evidence="5 6">
    <name type="scientific">Nonomuraea endophytica</name>
    <dbReference type="NCBI Taxonomy" id="714136"/>
    <lineage>
        <taxon>Bacteria</taxon>
        <taxon>Bacillati</taxon>
        <taxon>Actinomycetota</taxon>
        <taxon>Actinomycetes</taxon>
        <taxon>Streptosporangiales</taxon>
        <taxon>Streptosporangiaceae</taxon>
        <taxon>Nonomuraea</taxon>
    </lineage>
</organism>
<dbReference type="SFLD" id="SFLDG01084">
    <property type="entry name" value="Uncharacterised_Radical_SAM_Su"/>
    <property type="match status" value="1"/>
</dbReference>
<dbReference type="CDD" id="cd01335">
    <property type="entry name" value="Radical_SAM"/>
    <property type="match status" value="1"/>
</dbReference>
<accession>A0A7W8A8R8</accession>
<sequence>MRVPLGLVEWDALSLVEAGEHRPLIERRAVLRGGFYETQARTMIERVPPVAGIAQQWGISPYRGCAHACRGCGARAGHRRLGLDAGRDFDTRIVVKANAVPRLRAELERFDGAPVAVGLSGDCYQEAERTYRLMPGVVAALRDAGVPFTVYTKSSLVLRDAELLAAAGARVAVSIAFVDERIRRAVEPGAPGAQARLELVAALVEAGVACRVLMAPVLPLLSDAADQLGATVRRIAASGAGGVEAIVLRLPPATRAWYLTWLRRAHPALAERYEELYDPAGLPSPGYEQRILGQIEQLCRDYHLAFGAPAPPPPPAPKAAQLALV</sequence>
<evidence type="ECO:0000256" key="2">
    <source>
        <dbReference type="ARBA" id="ARBA00023004"/>
    </source>
</evidence>
<evidence type="ECO:0000256" key="1">
    <source>
        <dbReference type="ARBA" id="ARBA00022723"/>
    </source>
</evidence>
<dbReference type="GO" id="GO:0051536">
    <property type="term" value="F:iron-sulfur cluster binding"/>
    <property type="evidence" value="ECO:0007669"/>
    <property type="project" value="UniProtKB-KW"/>
</dbReference>
<gene>
    <name evidence="5" type="ORF">HNR40_007138</name>
</gene>
<dbReference type="InterPro" id="IPR058240">
    <property type="entry name" value="rSAM_sf"/>
</dbReference>
<dbReference type="SFLD" id="SFLDS00029">
    <property type="entry name" value="Radical_SAM"/>
    <property type="match status" value="1"/>
</dbReference>
<dbReference type="EMBL" id="JACHIN010000011">
    <property type="protein sequence ID" value="MBB5081643.1"/>
    <property type="molecule type" value="Genomic_DNA"/>
</dbReference>
<dbReference type="PANTHER" id="PTHR43432:SF3">
    <property type="entry name" value="SLR0285 PROTEIN"/>
    <property type="match status" value="1"/>
</dbReference>